<comment type="caution">
    <text evidence="1">The sequence shown here is derived from an EMBL/GenBank/DDBJ whole genome shotgun (WGS) entry which is preliminary data.</text>
</comment>
<dbReference type="Proteomes" id="UP000886501">
    <property type="component" value="Unassembled WGS sequence"/>
</dbReference>
<keyword evidence="2" id="KW-1185">Reference proteome</keyword>
<sequence>MQGGSRPASASNRPTGSPAPRVQYQVNTQTKVFDSVHGRILCIADIRGRLSALNDMARDANAIAVIHTGDFGFFESSSLERINDRTLRHLTMYSPLIPAAQRNHLLAPENPPSTIRSTVNISMLSEFPLLLSGQVKLQIPVYTVWGACEDIVVVEKFRTGTYDIENLHVLDEATTRCLDLGGIKLRLLGLGGALVPHKIFDNGDGNATIAGGQGTMWTTALQIGELVDTAQRVHDHTETRLLVTHASPGREGMIAQLALVLRADLTISAGLHFRYASSYNEFSVQGDFQGFRNKLLLGKENFNRVWESVKSQVDAVIDEHQRVLLDKALSVVERIPSQNPAAANPAVPSEDPAWKNCWNWNLCDAAYGSLVLDVKDGRVSAELKSQGFNYAYRRTASSNLTLTPGSSTVNLPSNNASHPPTKVSTPVPDRSTPPHLTNNKVTYPAPQTSGKVGTRDPAATQEDESNGPQSASLDRGEREKLKWERKKEKRERERTEKDTVKDAAEGEHGSIPGKVTPVSPVFDSAPKSTAGPTEDVPSPVERNGARTPTSRKPPRNPWTLFVRIQVGANEAEIREFFGENGVGIIRVNYPQSHAGKAQKIAYVEFGDEEAMKAALEGHAETLHGVIPEVKQAVDRDSRESQLLHLLLQFHIPHQQQTMIIGTTIEEGIQPQHIKLHCILQSPDLNDQISF</sequence>
<reference evidence="1" key="2">
    <citation type="journal article" date="2020" name="Nat. Commun.">
        <title>Large-scale genome sequencing of mycorrhizal fungi provides insights into the early evolution of symbiotic traits.</title>
        <authorList>
            <person name="Miyauchi S."/>
            <person name="Kiss E."/>
            <person name="Kuo A."/>
            <person name="Drula E."/>
            <person name="Kohler A."/>
            <person name="Sanchez-Garcia M."/>
            <person name="Morin E."/>
            <person name="Andreopoulos B."/>
            <person name="Barry K.W."/>
            <person name="Bonito G."/>
            <person name="Buee M."/>
            <person name="Carver A."/>
            <person name="Chen C."/>
            <person name="Cichocki N."/>
            <person name="Clum A."/>
            <person name="Culley D."/>
            <person name="Crous P.W."/>
            <person name="Fauchery L."/>
            <person name="Girlanda M."/>
            <person name="Hayes R.D."/>
            <person name="Keri Z."/>
            <person name="LaButti K."/>
            <person name="Lipzen A."/>
            <person name="Lombard V."/>
            <person name="Magnuson J."/>
            <person name="Maillard F."/>
            <person name="Murat C."/>
            <person name="Nolan M."/>
            <person name="Ohm R.A."/>
            <person name="Pangilinan J."/>
            <person name="Pereira M.F."/>
            <person name="Perotto S."/>
            <person name="Peter M."/>
            <person name="Pfister S."/>
            <person name="Riley R."/>
            <person name="Sitrit Y."/>
            <person name="Stielow J.B."/>
            <person name="Szollosi G."/>
            <person name="Zifcakova L."/>
            <person name="Stursova M."/>
            <person name="Spatafora J.W."/>
            <person name="Tedersoo L."/>
            <person name="Vaario L.M."/>
            <person name="Yamada A."/>
            <person name="Yan M."/>
            <person name="Wang P."/>
            <person name="Xu J."/>
            <person name="Bruns T."/>
            <person name="Baldrian P."/>
            <person name="Vilgalys R."/>
            <person name="Dunand C."/>
            <person name="Henrissat B."/>
            <person name="Grigoriev I.V."/>
            <person name="Hibbett D."/>
            <person name="Nagy L.G."/>
            <person name="Martin F.M."/>
        </authorList>
    </citation>
    <scope>NUCLEOTIDE SEQUENCE</scope>
    <source>
        <strain evidence="1">P2</strain>
    </source>
</reference>
<evidence type="ECO:0000313" key="1">
    <source>
        <dbReference type="EMBL" id="KAF9643306.1"/>
    </source>
</evidence>
<accession>A0ACB6Z2D9</accession>
<protein>
    <submittedName>
        <fullName evidence="1">Uncharacterized protein</fullName>
    </submittedName>
</protein>
<name>A0ACB6Z2D9_THEGA</name>
<gene>
    <name evidence="1" type="ORF">BDM02DRAFT_3273103</name>
</gene>
<evidence type="ECO:0000313" key="2">
    <source>
        <dbReference type="Proteomes" id="UP000886501"/>
    </source>
</evidence>
<dbReference type="EMBL" id="MU118246">
    <property type="protein sequence ID" value="KAF9643306.1"/>
    <property type="molecule type" value="Genomic_DNA"/>
</dbReference>
<organism evidence="1 2">
    <name type="scientific">Thelephora ganbajun</name>
    <name type="common">Ganba fungus</name>
    <dbReference type="NCBI Taxonomy" id="370292"/>
    <lineage>
        <taxon>Eukaryota</taxon>
        <taxon>Fungi</taxon>
        <taxon>Dikarya</taxon>
        <taxon>Basidiomycota</taxon>
        <taxon>Agaricomycotina</taxon>
        <taxon>Agaricomycetes</taxon>
        <taxon>Thelephorales</taxon>
        <taxon>Thelephoraceae</taxon>
        <taxon>Thelephora</taxon>
    </lineage>
</organism>
<reference evidence="1" key="1">
    <citation type="submission" date="2019-10" db="EMBL/GenBank/DDBJ databases">
        <authorList>
            <consortium name="DOE Joint Genome Institute"/>
            <person name="Kuo A."/>
            <person name="Miyauchi S."/>
            <person name="Kiss E."/>
            <person name="Drula E."/>
            <person name="Kohler A."/>
            <person name="Sanchez-Garcia M."/>
            <person name="Andreopoulos B."/>
            <person name="Barry K.W."/>
            <person name="Bonito G."/>
            <person name="Buee M."/>
            <person name="Carver A."/>
            <person name="Chen C."/>
            <person name="Cichocki N."/>
            <person name="Clum A."/>
            <person name="Culley D."/>
            <person name="Crous P.W."/>
            <person name="Fauchery L."/>
            <person name="Girlanda M."/>
            <person name="Hayes R."/>
            <person name="Keri Z."/>
            <person name="Labutti K."/>
            <person name="Lipzen A."/>
            <person name="Lombard V."/>
            <person name="Magnuson J."/>
            <person name="Maillard F."/>
            <person name="Morin E."/>
            <person name="Murat C."/>
            <person name="Nolan M."/>
            <person name="Ohm R."/>
            <person name="Pangilinan J."/>
            <person name="Pereira M."/>
            <person name="Perotto S."/>
            <person name="Peter M."/>
            <person name="Riley R."/>
            <person name="Sitrit Y."/>
            <person name="Stielow B."/>
            <person name="Szollosi G."/>
            <person name="Zifcakova L."/>
            <person name="Stursova M."/>
            <person name="Spatafora J.W."/>
            <person name="Tedersoo L."/>
            <person name="Vaario L.-M."/>
            <person name="Yamada A."/>
            <person name="Yan M."/>
            <person name="Wang P."/>
            <person name="Xu J."/>
            <person name="Bruns T."/>
            <person name="Baldrian P."/>
            <person name="Vilgalys R."/>
            <person name="Henrissat B."/>
            <person name="Grigoriev I.V."/>
            <person name="Hibbett D."/>
            <person name="Nagy L.G."/>
            <person name="Martin F.M."/>
        </authorList>
    </citation>
    <scope>NUCLEOTIDE SEQUENCE</scope>
    <source>
        <strain evidence="1">P2</strain>
    </source>
</reference>
<proteinExistence type="predicted"/>